<dbReference type="STRING" id="762845.BCR26_02990"/>
<feature type="transmembrane region" description="Helical" evidence="17">
    <location>
        <begin position="357"/>
        <end position="376"/>
    </location>
</feature>
<keyword evidence="2" id="KW-0813">Transport</keyword>
<evidence type="ECO:0000259" key="19">
    <source>
        <dbReference type="PROSITE" id="PS51098"/>
    </source>
</evidence>
<keyword evidence="22" id="KW-1185">Reference proteome</keyword>
<dbReference type="EMBL" id="MIEK01000023">
    <property type="protein sequence ID" value="OEH82414.1"/>
    <property type="molecule type" value="Genomic_DNA"/>
</dbReference>
<dbReference type="NCBIfam" id="TIGR00830">
    <property type="entry name" value="PTBA"/>
    <property type="match status" value="1"/>
</dbReference>
<dbReference type="InterPro" id="IPR011297">
    <property type="entry name" value="PTS_IIABC_b_glu"/>
</dbReference>
<sequence>MNKKELAKQIVTGLGGEENIVLSWHCITRLRFNVKNKDKVQLGMLNKLEGIMGAQFQSGQYQVIIGSEVADVFAEIALLLGEEADGTETLNKGEKGNILDHIFDTVSGIFTPILPAIVGGGLLKGMLALLVSLKLISDTGSSYELLSFVSDAPFHFLPFLIAFSAAKKFRTDTSLSVALAGVLMYPKIIEYAAGGEITNLKFIGLNVPMNNYASSVLPIILGVWLLSYIYRGVKKIIPKSLQIIFVPLLSLLITAPIMLMFIAPLGNYIGVYLQQFFTTLFEIAGPIAGLLLGGLMPLIVITGMHYAFFPSTFASFDKFGYDLVLLPMNLVANFAQSGAVLGVLFKTKDEKMKQLAFSTLLPAIFGITEPAIYGVTMKLKKPFYASLIGGAVGGAIYGIFSVKTFAFSQPGITALPSYIEKGSNNFMSALLGIGLSFIIALVLSILLTKDEMVLTEEPSIAKKGNVGLEKRDRPINILSPLTGEVLPLERTPDKTFAEGLMGRGVTIELTNGFVRAPFEGTVTMIAPTKHALGLTSESGVEMLIHIGIDTVQLNGVGFNLYVQTGDSIRTGDILLTVDLNLIKENGYALLSPVVITNSSEYLDVIHTSEQGVTAVEDNLLMVIN</sequence>
<dbReference type="SUPFAM" id="SSF51261">
    <property type="entry name" value="Duplicated hybrid motif"/>
    <property type="match status" value="1"/>
</dbReference>
<evidence type="ECO:0000256" key="9">
    <source>
        <dbReference type="ARBA" id="ARBA00022989"/>
    </source>
</evidence>
<keyword evidence="5" id="KW-0808">Transferase</keyword>
<dbReference type="InterPro" id="IPR050558">
    <property type="entry name" value="PTS_Sugar-Specific_Components"/>
</dbReference>
<evidence type="ECO:0000259" key="18">
    <source>
        <dbReference type="PROSITE" id="PS51093"/>
    </source>
</evidence>
<dbReference type="PROSITE" id="PS01035">
    <property type="entry name" value="PTS_EIIB_TYPE_1_CYS"/>
    <property type="match status" value="1"/>
</dbReference>
<dbReference type="FunFam" id="3.30.1360.60:FF:000001">
    <property type="entry name" value="PTS system glucose-specific IIBC component PtsG"/>
    <property type="match status" value="1"/>
</dbReference>
<dbReference type="EC" id="2.7.1.211" evidence="11"/>
<dbReference type="GO" id="GO:0008982">
    <property type="term" value="F:protein-N(PI)-phosphohistidine-sugar phosphotransferase activity"/>
    <property type="evidence" value="ECO:0007669"/>
    <property type="project" value="InterPro"/>
</dbReference>
<comment type="function">
    <text evidence="12">The phosphoenolpyruvate-dependent sugar phosphotransferase system (sugar PTS), a major carbohydrate active transport system, catalyzes the phosphorylation of incoming sugar substrates concomitantly with their translocation across the cell membrane. This system is involved in sucrose transport.</text>
</comment>
<dbReference type="OrthoDB" id="9769191at2"/>
<dbReference type="InterPro" id="IPR018113">
    <property type="entry name" value="PTrfase_EIIB_Cys"/>
</dbReference>
<dbReference type="InterPro" id="IPR003352">
    <property type="entry name" value="PTS_EIIC"/>
</dbReference>
<keyword evidence="9 17" id="KW-1133">Transmembrane helix</keyword>
<dbReference type="GO" id="GO:0005886">
    <property type="term" value="C:plasma membrane"/>
    <property type="evidence" value="ECO:0007669"/>
    <property type="project" value="UniProtKB-SubCell"/>
</dbReference>
<evidence type="ECO:0000313" key="21">
    <source>
        <dbReference type="EMBL" id="OEH82414.1"/>
    </source>
</evidence>
<accession>A0A1E5KX19</accession>
<evidence type="ECO:0000256" key="2">
    <source>
        <dbReference type="ARBA" id="ARBA00022448"/>
    </source>
</evidence>
<reference evidence="21 22" key="1">
    <citation type="submission" date="2016-09" db="EMBL/GenBank/DDBJ databases">
        <authorList>
            <person name="Capua I."/>
            <person name="De Benedictis P."/>
            <person name="Joannis T."/>
            <person name="Lombin L.H."/>
            <person name="Cattoli G."/>
        </authorList>
    </citation>
    <scope>NUCLEOTIDE SEQUENCE [LARGE SCALE GENOMIC DNA]</scope>
    <source>
        <strain evidence="21 22">LMG 25899</strain>
    </source>
</reference>
<evidence type="ECO:0000256" key="7">
    <source>
        <dbReference type="ARBA" id="ARBA00022692"/>
    </source>
</evidence>
<evidence type="ECO:0000256" key="17">
    <source>
        <dbReference type="SAM" id="Phobius"/>
    </source>
</evidence>
<dbReference type="InterPro" id="IPR013013">
    <property type="entry name" value="PTS_EIIC_1"/>
</dbReference>
<feature type="transmembrane region" description="Helical" evidence="17">
    <location>
        <begin position="243"/>
        <end position="263"/>
    </location>
</feature>
<keyword evidence="4" id="KW-0762">Sugar transport</keyword>
<feature type="domain" description="PTS EIIA type-1" evidence="18">
    <location>
        <begin position="493"/>
        <end position="597"/>
    </location>
</feature>
<dbReference type="InterPro" id="IPR036878">
    <property type="entry name" value="Glu_permease_IIB"/>
</dbReference>
<feature type="domain" description="PTS EIIB type-1" evidence="19">
    <location>
        <begin position="4"/>
        <end position="86"/>
    </location>
</feature>
<keyword evidence="3" id="KW-1003">Cell membrane</keyword>
<keyword evidence="8" id="KW-0418">Kinase</keyword>
<keyword evidence="6" id="KW-0598">Phosphotransferase system</keyword>
<dbReference type="InterPro" id="IPR001996">
    <property type="entry name" value="PTS_IIB_1"/>
</dbReference>
<dbReference type="PROSITE" id="PS51098">
    <property type="entry name" value="PTS_EIIB_TYPE_1"/>
    <property type="match status" value="1"/>
</dbReference>
<evidence type="ECO:0000259" key="20">
    <source>
        <dbReference type="PROSITE" id="PS51103"/>
    </source>
</evidence>
<evidence type="ECO:0000256" key="11">
    <source>
        <dbReference type="ARBA" id="ARBA00044053"/>
    </source>
</evidence>
<dbReference type="PROSITE" id="PS51103">
    <property type="entry name" value="PTS_EIIC_TYPE_1"/>
    <property type="match status" value="1"/>
</dbReference>
<feature type="active site" description="Phosphocysteine intermediate; for EIIB activity" evidence="16">
    <location>
        <position position="26"/>
    </location>
</feature>
<dbReference type="CDD" id="cd00212">
    <property type="entry name" value="PTS_IIB_glc"/>
    <property type="match status" value="1"/>
</dbReference>
<dbReference type="Gene3D" id="2.70.70.10">
    <property type="entry name" value="Glucose Permease (Domain IIA)"/>
    <property type="match status" value="1"/>
</dbReference>
<dbReference type="PANTHER" id="PTHR30175:SF1">
    <property type="entry name" value="PTS SYSTEM ARBUTIN-, CELLOBIOSE-, AND SALICIN-SPECIFIC EIIBC COMPONENT-RELATED"/>
    <property type="match status" value="1"/>
</dbReference>
<dbReference type="InterPro" id="IPR011055">
    <property type="entry name" value="Dup_hybrid_motif"/>
</dbReference>
<evidence type="ECO:0000256" key="8">
    <source>
        <dbReference type="ARBA" id="ARBA00022777"/>
    </source>
</evidence>
<organism evidence="21 22">
    <name type="scientific">Enterococcus rivorum</name>
    <dbReference type="NCBI Taxonomy" id="762845"/>
    <lineage>
        <taxon>Bacteria</taxon>
        <taxon>Bacillati</taxon>
        <taxon>Bacillota</taxon>
        <taxon>Bacilli</taxon>
        <taxon>Lactobacillales</taxon>
        <taxon>Enterococcaceae</taxon>
        <taxon>Enterococcus</taxon>
    </lineage>
</organism>
<evidence type="ECO:0000256" key="10">
    <source>
        <dbReference type="ARBA" id="ARBA00023136"/>
    </source>
</evidence>
<feature type="transmembrane region" description="Helical" evidence="17">
    <location>
        <begin position="321"/>
        <end position="345"/>
    </location>
</feature>
<dbReference type="AlphaFoldDB" id="A0A1E5KX19"/>
<gene>
    <name evidence="21" type="ORF">BCR26_02990</name>
</gene>
<evidence type="ECO:0000256" key="5">
    <source>
        <dbReference type="ARBA" id="ARBA00022679"/>
    </source>
</evidence>
<name>A0A1E5KX19_9ENTE</name>
<feature type="transmembrane region" description="Helical" evidence="17">
    <location>
        <begin position="212"/>
        <end position="231"/>
    </location>
</feature>
<dbReference type="FunFam" id="2.70.70.10:FF:000001">
    <property type="entry name" value="PTS system glucose-specific IIA component"/>
    <property type="match status" value="1"/>
</dbReference>
<dbReference type="PROSITE" id="PS00371">
    <property type="entry name" value="PTS_EIIA_TYPE_1_HIS"/>
    <property type="match status" value="1"/>
</dbReference>
<feature type="transmembrane region" description="Helical" evidence="17">
    <location>
        <begin position="283"/>
        <end position="309"/>
    </location>
</feature>
<dbReference type="Gene3D" id="3.30.1360.60">
    <property type="entry name" value="Glucose permease domain IIB"/>
    <property type="match status" value="1"/>
</dbReference>
<evidence type="ECO:0000256" key="1">
    <source>
        <dbReference type="ARBA" id="ARBA00004651"/>
    </source>
</evidence>
<evidence type="ECO:0000256" key="16">
    <source>
        <dbReference type="PROSITE-ProRule" id="PRU00421"/>
    </source>
</evidence>
<evidence type="ECO:0000256" key="14">
    <source>
        <dbReference type="ARBA" id="ARBA00074554"/>
    </source>
</evidence>
<feature type="domain" description="PTS EIIC type-1" evidence="20">
    <location>
        <begin position="104"/>
        <end position="459"/>
    </location>
</feature>
<dbReference type="Pfam" id="PF00358">
    <property type="entry name" value="PTS_EIIA_1"/>
    <property type="match status" value="1"/>
</dbReference>
<dbReference type="Pfam" id="PF00367">
    <property type="entry name" value="PTS_EIIB"/>
    <property type="match status" value="1"/>
</dbReference>
<comment type="caution">
    <text evidence="21">The sequence shown here is derived from an EMBL/GenBank/DDBJ whole genome shotgun (WGS) entry which is preliminary data.</text>
</comment>
<dbReference type="PANTHER" id="PTHR30175">
    <property type="entry name" value="PHOSPHOTRANSFERASE SYSTEM TRANSPORT PROTEIN"/>
    <property type="match status" value="1"/>
</dbReference>
<feature type="transmembrane region" description="Helical" evidence="17">
    <location>
        <begin position="175"/>
        <end position="192"/>
    </location>
</feature>
<evidence type="ECO:0000256" key="3">
    <source>
        <dbReference type="ARBA" id="ARBA00022475"/>
    </source>
</evidence>
<evidence type="ECO:0000256" key="15">
    <source>
        <dbReference type="ARBA" id="ARBA00081008"/>
    </source>
</evidence>
<feature type="transmembrane region" description="Helical" evidence="17">
    <location>
        <begin position="383"/>
        <end position="406"/>
    </location>
</feature>
<dbReference type="GO" id="GO:0016301">
    <property type="term" value="F:kinase activity"/>
    <property type="evidence" value="ECO:0007669"/>
    <property type="project" value="UniProtKB-KW"/>
</dbReference>
<dbReference type="Proteomes" id="UP000095256">
    <property type="component" value="Unassembled WGS sequence"/>
</dbReference>
<evidence type="ECO:0000256" key="13">
    <source>
        <dbReference type="ARBA" id="ARBA00048931"/>
    </source>
</evidence>
<dbReference type="GO" id="GO:0090589">
    <property type="term" value="F:protein-phosphocysteine-trehalose phosphotransferase system transporter activity"/>
    <property type="evidence" value="ECO:0007669"/>
    <property type="project" value="TreeGrafter"/>
</dbReference>
<evidence type="ECO:0000313" key="22">
    <source>
        <dbReference type="Proteomes" id="UP000095256"/>
    </source>
</evidence>
<comment type="subcellular location">
    <subcellularLocation>
        <location evidence="1">Cell membrane</location>
        <topology evidence="1">Multi-pass membrane protein</topology>
    </subcellularLocation>
</comment>
<dbReference type="InterPro" id="IPR001127">
    <property type="entry name" value="PTS_EIIA_1_perm"/>
</dbReference>
<comment type="catalytic activity">
    <reaction evidence="13">
        <text>N(pros)-phospho-L-histidyl-[protein](out) + sucrose = sucrose 6(G)-phosphate(in) + L-histidyl-[protein]</text>
        <dbReference type="Rhea" id="RHEA:49236"/>
        <dbReference type="Rhea" id="RHEA-COMP:9745"/>
        <dbReference type="Rhea" id="RHEA-COMP:9746"/>
        <dbReference type="ChEBI" id="CHEBI:17992"/>
        <dbReference type="ChEBI" id="CHEBI:29979"/>
        <dbReference type="ChEBI" id="CHEBI:64837"/>
        <dbReference type="ChEBI" id="CHEBI:91002"/>
        <dbReference type="EC" id="2.7.1.211"/>
    </reaction>
</comment>
<evidence type="ECO:0000256" key="6">
    <source>
        <dbReference type="ARBA" id="ARBA00022683"/>
    </source>
</evidence>
<protein>
    <recommendedName>
        <fullName evidence="14">PTS system sucrose-specific EIIBCA component</fullName>
        <ecNumber evidence="11">2.7.1.211</ecNumber>
    </recommendedName>
    <alternativeName>
        <fullName evidence="15">EIIBCA-Scr</fullName>
    </alternativeName>
</protein>
<proteinExistence type="predicted"/>
<dbReference type="GO" id="GO:0009401">
    <property type="term" value="P:phosphoenolpyruvate-dependent sugar phosphotransferase system"/>
    <property type="evidence" value="ECO:0007669"/>
    <property type="project" value="UniProtKB-KW"/>
</dbReference>
<dbReference type="PROSITE" id="PS51093">
    <property type="entry name" value="PTS_EIIA_TYPE_1"/>
    <property type="match status" value="1"/>
</dbReference>
<dbReference type="SUPFAM" id="SSF55604">
    <property type="entry name" value="Glucose permease domain IIB"/>
    <property type="match status" value="1"/>
</dbReference>
<feature type="transmembrane region" description="Helical" evidence="17">
    <location>
        <begin position="145"/>
        <end position="163"/>
    </location>
</feature>
<dbReference type="RefSeq" id="WP_069698690.1">
    <property type="nucleotide sequence ID" value="NZ_JAGGMA010000001.1"/>
</dbReference>
<dbReference type="Pfam" id="PF02378">
    <property type="entry name" value="PTS_EIIC"/>
    <property type="match status" value="1"/>
</dbReference>
<feature type="transmembrane region" description="Helical" evidence="17">
    <location>
        <begin position="113"/>
        <end position="133"/>
    </location>
</feature>
<keyword evidence="7 17" id="KW-0812">Transmembrane</keyword>
<evidence type="ECO:0000256" key="4">
    <source>
        <dbReference type="ARBA" id="ARBA00022597"/>
    </source>
</evidence>
<dbReference type="NCBIfam" id="TIGR01995">
    <property type="entry name" value="PTS-II-ABC-beta"/>
    <property type="match status" value="1"/>
</dbReference>
<evidence type="ECO:0000256" key="12">
    <source>
        <dbReference type="ARBA" id="ARBA00045139"/>
    </source>
</evidence>
<feature type="transmembrane region" description="Helical" evidence="17">
    <location>
        <begin position="426"/>
        <end position="447"/>
    </location>
</feature>
<dbReference type="GO" id="GO:0015771">
    <property type="term" value="P:trehalose transport"/>
    <property type="evidence" value="ECO:0007669"/>
    <property type="project" value="TreeGrafter"/>
</dbReference>
<keyword evidence="10 17" id="KW-0472">Membrane</keyword>